<dbReference type="Gene3D" id="3.10.129.10">
    <property type="entry name" value="Hotdog Thioesterase"/>
    <property type="match status" value="1"/>
</dbReference>
<evidence type="ECO:0000313" key="4">
    <source>
        <dbReference type="Proteomes" id="UP000282423"/>
    </source>
</evidence>
<organism evidence="3 4">
    <name type="scientific">Sphingobacterium puteale</name>
    <dbReference type="NCBI Taxonomy" id="2420510"/>
    <lineage>
        <taxon>Bacteria</taxon>
        <taxon>Pseudomonadati</taxon>
        <taxon>Bacteroidota</taxon>
        <taxon>Sphingobacteriia</taxon>
        <taxon>Sphingobacteriales</taxon>
        <taxon>Sphingobacteriaceae</taxon>
        <taxon>Sphingobacterium</taxon>
    </lineage>
</organism>
<keyword evidence="4" id="KW-1185">Reference proteome</keyword>
<dbReference type="Pfam" id="PF13279">
    <property type="entry name" value="4HBT_2"/>
    <property type="match status" value="1"/>
</dbReference>
<accession>A0A420VUJ6</accession>
<reference evidence="3 4" key="1">
    <citation type="submission" date="2018-10" db="EMBL/GenBank/DDBJ databases">
        <title>Sphingobacterium sp. M05W1-28.</title>
        <authorList>
            <person name="Cai H."/>
        </authorList>
    </citation>
    <scope>NUCLEOTIDE SEQUENCE [LARGE SCALE GENOMIC DNA]</scope>
    <source>
        <strain evidence="3 4">M05W1-28</strain>
    </source>
</reference>
<sequence length="135" mass="16046">MFVFDHQIRVRYAETDQMGYVYYGNYAAFYEIARTEMLRSTGISYKELEEMGIMLPVTEMKTKYLKPGRYDDLITIRVTIRKKPAVRIIFEYELFNESGELLNQGETTLVFVNMEKNKPCMPPQIFLDKMSKYFN</sequence>
<comment type="similarity">
    <text evidence="1">Belongs to the 4-hydroxybenzoyl-CoA thioesterase family.</text>
</comment>
<dbReference type="Proteomes" id="UP000282423">
    <property type="component" value="Unassembled WGS sequence"/>
</dbReference>
<evidence type="ECO:0000256" key="1">
    <source>
        <dbReference type="ARBA" id="ARBA00005953"/>
    </source>
</evidence>
<keyword evidence="2" id="KW-0378">Hydrolase</keyword>
<dbReference type="SUPFAM" id="SSF54637">
    <property type="entry name" value="Thioesterase/thiol ester dehydrase-isomerase"/>
    <property type="match status" value="1"/>
</dbReference>
<dbReference type="EMBL" id="RBWS01000015">
    <property type="protein sequence ID" value="RKO69955.1"/>
    <property type="molecule type" value="Genomic_DNA"/>
</dbReference>
<dbReference type="CDD" id="cd00586">
    <property type="entry name" value="4HBT"/>
    <property type="match status" value="1"/>
</dbReference>
<dbReference type="InterPro" id="IPR006684">
    <property type="entry name" value="YbgC/YbaW"/>
</dbReference>
<dbReference type="NCBIfam" id="TIGR00051">
    <property type="entry name" value="YbgC/FadM family acyl-CoA thioesterase"/>
    <property type="match status" value="1"/>
</dbReference>
<dbReference type="PANTHER" id="PTHR31793:SF27">
    <property type="entry name" value="NOVEL THIOESTERASE SUPERFAMILY DOMAIN AND SAPOSIN A-TYPE DOMAIN CONTAINING PROTEIN (0610012H03RIK)"/>
    <property type="match status" value="1"/>
</dbReference>
<dbReference type="AlphaFoldDB" id="A0A420VUJ6"/>
<gene>
    <name evidence="3" type="ORF">D7322_18960</name>
</gene>
<name>A0A420VUJ6_9SPHI</name>
<dbReference type="InterPro" id="IPR050563">
    <property type="entry name" value="4-hydroxybenzoyl-CoA_TE"/>
</dbReference>
<dbReference type="RefSeq" id="WP_121125814.1">
    <property type="nucleotide sequence ID" value="NZ_CP158959.1"/>
</dbReference>
<comment type="caution">
    <text evidence="3">The sequence shown here is derived from an EMBL/GenBank/DDBJ whole genome shotgun (WGS) entry which is preliminary data.</text>
</comment>
<protein>
    <submittedName>
        <fullName evidence="3">Acyl-CoA thioesterase</fullName>
    </submittedName>
</protein>
<dbReference type="InterPro" id="IPR029069">
    <property type="entry name" value="HotDog_dom_sf"/>
</dbReference>
<evidence type="ECO:0000256" key="2">
    <source>
        <dbReference type="ARBA" id="ARBA00022801"/>
    </source>
</evidence>
<dbReference type="OrthoDB" id="9800856at2"/>
<evidence type="ECO:0000313" key="3">
    <source>
        <dbReference type="EMBL" id="RKO69955.1"/>
    </source>
</evidence>
<dbReference type="PANTHER" id="PTHR31793">
    <property type="entry name" value="4-HYDROXYBENZOYL-COA THIOESTERASE FAMILY MEMBER"/>
    <property type="match status" value="1"/>
</dbReference>
<dbReference type="PIRSF" id="PIRSF003230">
    <property type="entry name" value="YbgC"/>
    <property type="match status" value="1"/>
</dbReference>
<dbReference type="GO" id="GO:0047617">
    <property type="term" value="F:fatty acyl-CoA hydrolase activity"/>
    <property type="evidence" value="ECO:0007669"/>
    <property type="project" value="TreeGrafter"/>
</dbReference>
<proteinExistence type="inferred from homology"/>